<reference evidence="1" key="1">
    <citation type="submission" date="2018-02" db="EMBL/GenBank/DDBJ databases">
        <title>Rhizophora mucronata_Transcriptome.</title>
        <authorList>
            <person name="Meera S.P."/>
            <person name="Sreeshan A."/>
            <person name="Augustine A."/>
        </authorList>
    </citation>
    <scope>NUCLEOTIDE SEQUENCE</scope>
    <source>
        <tissue evidence="1">Leaf</tissue>
    </source>
</reference>
<dbReference type="EMBL" id="GGEC01060671">
    <property type="protein sequence ID" value="MBX41155.1"/>
    <property type="molecule type" value="Transcribed_RNA"/>
</dbReference>
<organism evidence="1">
    <name type="scientific">Rhizophora mucronata</name>
    <name type="common">Asiatic mangrove</name>
    <dbReference type="NCBI Taxonomy" id="61149"/>
    <lineage>
        <taxon>Eukaryota</taxon>
        <taxon>Viridiplantae</taxon>
        <taxon>Streptophyta</taxon>
        <taxon>Embryophyta</taxon>
        <taxon>Tracheophyta</taxon>
        <taxon>Spermatophyta</taxon>
        <taxon>Magnoliopsida</taxon>
        <taxon>eudicotyledons</taxon>
        <taxon>Gunneridae</taxon>
        <taxon>Pentapetalae</taxon>
        <taxon>rosids</taxon>
        <taxon>fabids</taxon>
        <taxon>Malpighiales</taxon>
        <taxon>Rhizophoraceae</taxon>
        <taxon>Rhizophora</taxon>
    </lineage>
</organism>
<evidence type="ECO:0000313" key="1">
    <source>
        <dbReference type="EMBL" id="MBX41155.1"/>
    </source>
</evidence>
<protein>
    <submittedName>
        <fullName evidence="1">Uncharacterized protein</fullName>
    </submittedName>
</protein>
<proteinExistence type="predicted"/>
<name>A0A2P2NF83_RHIMU</name>
<sequence length="8" mass="918">MIEIQGNN</sequence>
<accession>A0A2P2NF83</accession>